<accession>A0A5C3EPC5</accession>
<dbReference type="PROSITE" id="PS50048">
    <property type="entry name" value="ZN2_CY6_FUNGAL_2"/>
    <property type="match status" value="1"/>
</dbReference>
<dbReference type="GO" id="GO:0000978">
    <property type="term" value="F:RNA polymerase II cis-regulatory region sequence-specific DNA binding"/>
    <property type="evidence" value="ECO:0007669"/>
    <property type="project" value="TreeGrafter"/>
</dbReference>
<dbReference type="GO" id="GO:0008270">
    <property type="term" value="F:zinc ion binding"/>
    <property type="evidence" value="ECO:0007669"/>
    <property type="project" value="InterPro"/>
</dbReference>
<dbReference type="SMART" id="SM00906">
    <property type="entry name" value="Fungal_trans"/>
    <property type="match status" value="1"/>
</dbReference>
<dbReference type="SMART" id="SM00066">
    <property type="entry name" value="GAL4"/>
    <property type="match status" value="1"/>
</dbReference>
<keyword evidence="4" id="KW-0238">DNA-binding</keyword>
<evidence type="ECO:0000256" key="6">
    <source>
        <dbReference type="ARBA" id="ARBA00023242"/>
    </source>
</evidence>
<evidence type="ECO:0000313" key="9">
    <source>
        <dbReference type="EMBL" id="SPO31341.1"/>
    </source>
</evidence>
<dbReference type="AlphaFoldDB" id="A0A5C3EPC5"/>
<dbReference type="GO" id="GO:0001228">
    <property type="term" value="F:DNA-binding transcription activator activity, RNA polymerase II-specific"/>
    <property type="evidence" value="ECO:0007669"/>
    <property type="project" value="TreeGrafter"/>
</dbReference>
<keyword evidence="5" id="KW-0804">Transcription</keyword>
<dbReference type="EMBL" id="OOIN01000037">
    <property type="protein sequence ID" value="SPO31341.1"/>
    <property type="molecule type" value="Genomic_DNA"/>
</dbReference>
<feature type="region of interest" description="Disordered" evidence="7">
    <location>
        <begin position="923"/>
        <end position="973"/>
    </location>
</feature>
<feature type="compositionally biased region" description="Polar residues" evidence="7">
    <location>
        <begin position="963"/>
        <end position="973"/>
    </location>
</feature>
<dbReference type="GO" id="GO:0005634">
    <property type="term" value="C:nucleus"/>
    <property type="evidence" value="ECO:0007669"/>
    <property type="project" value="TreeGrafter"/>
</dbReference>
<feature type="region of interest" description="Disordered" evidence="7">
    <location>
        <begin position="331"/>
        <end position="362"/>
    </location>
</feature>
<evidence type="ECO:0000256" key="7">
    <source>
        <dbReference type="SAM" id="MobiDB-lite"/>
    </source>
</evidence>
<dbReference type="Proteomes" id="UP000324022">
    <property type="component" value="Unassembled WGS sequence"/>
</dbReference>
<name>A0A5C3EPC5_9BASI</name>
<feature type="compositionally biased region" description="Polar residues" evidence="7">
    <location>
        <begin position="244"/>
        <end position="265"/>
    </location>
</feature>
<keyword evidence="1" id="KW-0479">Metal-binding</keyword>
<evidence type="ECO:0000256" key="4">
    <source>
        <dbReference type="ARBA" id="ARBA00023125"/>
    </source>
</evidence>
<evidence type="ECO:0000256" key="5">
    <source>
        <dbReference type="ARBA" id="ARBA00023163"/>
    </source>
</evidence>
<gene>
    <name evidence="9" type="ORF">UTRI_05854_B</name>
</gene>
<keyword evidence="3" id="KW-0805">Transcription regulation</keyword>
<dbReference type="InterPro" id="IPR036864">
    <property type="entry name" value="Zn2-C6_fun-type_DNA-bd_sf"/>
</dbReference>
<dbReference type="InterPro" id="IPR001138">
    <property type="entry name" value="Zn2Cys6_DnaBD"/>
</dbReference>
<proteinExistence type="predicted"/>
<evidence type="ECO:0000313" key="10">
    <source>
        <dbReference type="Proteomes" id="UP000324022"/>
    </source>
</evidence>
<dbReference type="GO" id="GO:0006351">
    <property type="term" value="P:DNA-templated transcription"/>
    <property type="evidence" value="ECO:0007669"/>
    <property type="project" value="InterPro"/>
</dbReference>
<evidence type="ECO:0000256" key="2">
    <source>
        <dbReference type="ARBA" id="ARBA00022833"/>
    </source>
</evidence>
<feature type="region of interest" description="Disordered" evidence="7">
    <location>
        <begin position="1"/>
        <end position="49"/>
    </location>
</feature>
<dbReference type="SUPFAM" id="SSF57701">
    <property type="entry name" value="Zn2/Cys6 DNA-binding domain"/>
    <property type="match status" value="1"/>
</dbReference>
<protein>
    <recommendedName>
        <fullName evidence="8">Zn(2)-C6 fungal-type domain-containing protein</fullName>
    </recommendedName>
</protein>
<feature type="compositionally biased region" description="Acidic residues" evidence="7">
    <location>
        <begin position="122"/>
        <end position="137"/>
    </location>
</feature>
<reference evidence="9 10" key="1">
    <citation type="submission" date="2018-03" db="EMBL/GenBank/DDBJ databases">
        <authorList>
            <person name="Guldener U."/>
        </authorList>
    </citation>
    <scope>NUCLEOTIDE SEQUENCE [LARGE SCALE GENOMIC DNA]</scope>
    <source>
        <strain evidence="9 10">NBRC100155</strain>
    </source>
</reference>
<feature type="compositionally biased region" description="Low complexity" evidence="7">
    <location>
        <begin position="349"/>
        <end position="361"/>
    </location>
</feature>
<dbReference type="CDD" id="cd00067">
    <property type="entry name" value="GAL4"/>
    <property type="match status" value="1"/>
</dbReference>
<dbReference type="PANTHER" id="PTHR31944">
    <property type="entry name" value="HEME-RESPONSIVE ZINC FINGER TRANSCRIPTION FACTOR HAP1"/>
    <property type="match status" value="1"/>
</dbReference>
<organism evidence="9 10">
    <name type="scientific">Ustilago trichophora</name>
    <dbReference type="NCBI Taxonomy" id="86804"/>
    <lineage>
        <taxon>Eukaryota</taxon>
        <taxon>Fungi</taxon>
        <taxon>Dikarya</taxon>
        <taxon>Basidiomycota</taxon>
        <taxon>Ustilaginomycotina</taxon>
        <taxon>Ustilaginomycetes</taxon>
        <taxon>Ustilaginales</taxon>
        <taxon>Ustilaginaceae</taxon>
        <taxon>Ustilago</taxon>
    </lineage>
</organism>
<dbReference type="CDD" id="cd12148">
    <property type="entry name" value="fungal_TF_MHR"/>
    <property type="match status" value="1"/>
</dbReference>
<evidence type="ECO:0000259" key="8">
    <source>
        <dbReference type="PROSITE" id="PS50048"/>
    </source>
</evidence>
<keyword evidence="6" id="KW-0539">Nucleus</keyword>
<dbReference type="PANTHER" id="PTHR31944:SF131">
    <property type="entry name" value="HEME-RESPONSIVE ZINC FINGER TRANSCRIPTION FACTOR HAP1"/>
    <property type="match status" value="1"/>
</dbReference>
<feature type="region of interest" description="Disordered" evidence="7">
    <location>
        <begin position="107"/>
        <end position="289"/>
    </location>
</feature>
<dbReference type="InterPro" id="IPR051430">
    <property type="entry name" value="Fungal_TF_Env_Response"/>
</dbReference>
<feature type="compositionally biased region" description="Basic and acidic residues" evidence="7">
    <location>
        <begin position="923"/>
        <end position="935"/>
    </location>
</feature>
<dbReference type="Gene3D" id="4.10.240.10">
    <property type="entry name" value="Zn(2)-C6 fungal-type DNA-binding domain"/>
    <property type="match status" value="1"/>
</dbReference>
<feature type="compositionally biased region" description="Low complexity" evidence="7">
    <location>
        <begin position="16"/>
        <end position="32"/>
    </location>
</feature>
<feature type="domain" description="Zn(2)-C6 fungal-type" evidence="8">
    <location>
        <begin position="57"/>
        <end position="87"/>
    </location>
</feature>
<feature type="compositionally biased region" description="Polar residues" evidence="7">
    <location>
        <begin position="156"/>
        <end position="167"/>
    </location>
</feature>
<evidence type="ECO:0000256" key="1">
    <source>
        <dbReference type="ARBA" id="ARBA00022723"/>
    </source>
</evidence>
<feature type="compositionally biased region" description="Low complexity" evidence="7">
    <location>
        <begin position="936"/>
        <end position="959"/>
    </location>
</feature>
<keyword evidence="2" id="KW-0862">Zinc</keyword>
<dbReference type="OrthoDB" id="3364175at2759"/>
<evidence type="ECO:0000256" key="3">
    <source>
        <dbReference type="ARBA" id="ARBA00023015"/>
    </source>
</evidence>
<dbReference type="InterPro" id="IPR007219">
    <property type="entry name" value="XnlR_reg_dom"/>
</dbReference>
<feature type="compositionally biased region" description="Basic and acidic residues" evidence="7">
    <location>
        <begin position="38"/>
        <end position="49"/>
    </location>
</feature>
<sequence length="1044" mass="114524">MTTNAHKGAPQQPYTSNSGGSSSSSSSNGHNSLNAANTHDRSFDSNDNGKRNRYQYSCLQCQRRKQRCSRTFPCEKCMQRGIAHLCSPPSNLHRPSRRIRMRQKLALAANGETRNGDKEEPHDDMDDMDTYELDDEHDATSPHPSQDAAGMAGGNFLQSNPSFSQMASADHSAGIFPPHRKAYDQPHQQQHLDHDPRAPHYSYHPPQQQQQALSPHRYQPADIHQHRRSQSFYSMHAHPEAGPLSSTPTLSRSMTAGRNSLSSPTRMLPPPHSPSDISSSSMQEPDTLHHASISRASMPARPAGANGGVEMAHTGADALSQLATVAQWPALQRQHQQTDTSDQRHQSRGSANPAAPSGASSQMSITGNVIAAPSSSRSQHSAPGLDSDQRSMVDADDAFIGKPALNGLGWNPFRRHEGIGTDLLSWTGQLGRGFGLVIPKYELRSVQQSLPSKPEAHRLLQIYLDDFNWSRFPSSPAELVRAIDLCIDRCPISDDVQMLPLMAFCLSIFGLATLDLAVRPYPTRSSRTYFFAARKALSLSESLGLHTLDSLSASLNLCRYLDLCRVPRSTWLQVASCMRGAIDLGLHLDGAHLGQNCSATLQRRVLWSHIVHQDREWSVLFGRPMTEIPFSTTPTPTLQDYLHAGLEQACAQYLVVRDSFRTYIERISRLFQEIAASSNSSPTSRIYERALEIDRDIVDFTDNLPPCLSSGLPLSGGAMRHQDFSTTFYHHLCTNQILFFRSLLHRPFWMESSDLVSTDKFKHSRQICVDLALSDLRGRRLLSRRIPVTMLCHLYGSAYSLLSMNTIIASDMLFALEFGELLQSEEVQEKLGYIQEYVATVRANIQESRGDHLAVKELYVMRSLLKRIQDKVATLNPQSVGFQVLGVRYPGGCADRLAMTLTELQSAANLLLNMARAGVRIDDATRIPPSGEDRFSASSRSDPSSAPSSNGAGAGAQAGHLHPQSQGYLGGENSNFPVDGAAVGDAASVSGVLNPANANAVTPSADSLDIFLSNADEWLSSLLNPGAAAFSAPTQPLDFGFSLF</sequence>
<keyword evidence="10" id="KW-1185">Reference proteome</keyword>